<dbReference type="Pfam" id="PF03000">
    <property type="entry name" value="NPH3"/>
    <property type="match status" value="1"/>
</dbReference>
<comment type="similarity">
    <text evidence="4">Belongs to the NPH3 family.</text>
</comment>
<keyword evidence="5" id="KW-0175">Coiled coil</keyword>
<comment type="caution">
    <text evidence="7">The sequence shown here is derived from an EMBL/GenBank/DDBJ whole genome shotgun (WGS) entry which is preliminary data.</text>
</comment>
<evidence type="ECO:0000313" key="7">
    <source>
        <dbReference type="EMBL" id="GKV12090.1"/>
    </source>
</evidence>
<dbReference type="Proteomes" id="UP001054252">
    <property type="component" value="Unassembled WGS sequence"/>
</dbReference>
<protein>
    <recommendedName>
        <fullName evidence="6">NPH3 domain-containing protein</fullName>
    </recommendedName>
</protein>
<comment type="pathway">
    <text evidence="1">Protein modification; protein ubiquitination.</text>
</comment>
<dbReference type="InterPro" id="IPR000210">
    <property type="entry name" value="BTB/POZ_dom"/>
</dbReference>
<name>A0AAV5JMU1_9ROSI</name>
<dbReference type="AlphaFoldDB" id="A0AAV5JMU1"/>
<dbReference type="Gene3D" id="3.30.710.10">
    <property type="entry name" value="Potassium Channel Kv1.1, Chain A"/>
    <property type="match status" value="1"/>
</dbReference>
<dbReference type="InterPro" id="IPR011333">
    <property type="entry name" value="SKP1/BTB/POZ_sf"/>
</dbReference>
<dbReference type="InterPro" id="IPR027356">
    <property type="entry name" value="NPH3_dom"/>
</dbReference>
<accession>A0AAV5JMU1</accession>
<keyword evidence="2" id="KW-0597">Phosphoprotein</keyword>
<dbReference type="SMART" id="SM00225">
    <property type="entry name" value="BTB"/>
    <property type="match status" value="1"/>
</dbReference>
<dbReference type="EMBL" id="BPVZ01000035">
    <property type="protein sequence ID" value="GKV12090.1"/>
    <property type="molecule type" value="Genomic_DNA"/>
</dbReference>
<dbReference type="Pfam" id="PF00651">
    <property type="entry name" value="BTB"/>
    <property type="match status" value="1"/>
</dbReference>
<proteinExistence type="inferred from homology"/>
<reference evidence="7 8" key="1">
    <citation type="journal article" date="2021" name="Commun. Biol.">
        <title>The genome of Shorea leprosula (Dipterocarpaceae) highlights the ecological relevance of drought in aseasonal tropical rainforests.</title>
        <authorList>
            <person name="Ng K.K.S."/>
            <person name="Kobayashi M.J."/>
            <person name="Fawcett J.A."/>
            <person name="Hatakeyama M."/>
            <person name="Paape T."/>
            <person name="Ng C.H."/>
            <person name="Ang C.C."/>
            <person name="Tnah L.H."/>
            <person name="Lee C.T."/>
            <person name="Nishiyama T."/>
            <person name="Sese J."/>
            <person name="O'Brien M.J."/>
            <person name="Copetti D."/>
            <person name="Mohd Noor M.I."/>
            <person name="Ong R.C."/>
            <person name="Putra M."/>
            <person name="Sireger I.Z."/>
            <person name="Indrioko S."/>
            <person name="Kosugi Y."/>
            <person name="Izuno A."/>
            <person name="Isagi Y."/>
            <person name="Lee S.L."/>
            <person name="Shimizu K.K."/>
        </authorList>
    </citation>
    <scope>NUCLEOTIDE SEQUENCE [LARGE SCALE GENOMIC DNA]</scope>
    <source>
        <strain evidence="7">214</strain>
    </source>
</reference>
<evidence type="ECO:0000256" key="5">
    <source>
        <dbReference type="SAM" id="Coils"/>
    </source>
</evidence>
<evidence type="ECO:0000256" key="1">
    <source>
        <dbReference type="ARBA" id="ARBA00004906"/>
    </source>
</evidence>
<sequence>MGVVTVAELKPSISGKRSFRPSSSIRHATEWPISDVSSDLTFEVGESSFALHKFPLVSRSGKTRKLLLDVKDSKIPRITLPSFPGGPEAFELAAKFCYGIHFEITLSNVAMLRCAAHILEMTEEFAEKNLENRTEAYLKDMVLPNISNSISVLHQCESLLPVSEEINLVNRLINAIANNACKEQLTSGLLKLDHNFPGKSMPNMEPETPSDWWGKSLAVLNLDFFQRVLSAVKSKGLKQDMISKILINYAHTSLQGLVVRDPHLVKGSLQDLEQQKKQRVIVEALISLLPTQSRKSPVPMAFLSSLLKNAIASSAATSCRSDLERRIGLQLDQAILEDILIPLNSHGNSHSSMYDTDSILRIFSIFLNLDEDDDEDNPLRDESEMVYDFDSPGSPKQSSILKVSKLLDNYLAEVALDPNLLPLKFIALAELLPDHARIVSDGLYRAVDIFLKVHPNIKDSERHRLCKTIDCQKLSQEACSHAAQNERLPVQMAVQVLYFEQIRLRNAMSGGHNQFFFGAINGQFPQRSSSGAGSGAISPRDNYASVRRENRELKLEVARMRMRLTDLEKDHVSMKQDLVRSHPANKLFKSFTKKLSKLNALFRLNNLKPIGGKANSDSRFPFQKRRRHSVS</sequence>
<keyword evidence="3" id="KW-0833">Ubl conjugation pathway</keyword>
<evidence type="ECO:0000256" key="3">
    <source>
        <dbReference type="ARBA" id="ARBA00022786"/>
    </source>
</evidence>
<dbReference type="PROSITE" id="PS51649">
    <property type="entry name" value="NPH3"/>
    <property type="match status" value="1"/>
</dbReference>
<evidence type="ECO:0000259" key="6">
    <source>
        <dbReference type="PROSITE" id="PS51649"/>
    </source>
</evidence>
<organism evidence="7 8">
    <name type="scientific">Rubroshorea leprosula</name>
    <dbReference type="NCBI Taxonomy" id="152421"/>
    <lineage>
        <taxon>Eukaryota</taxon>
        <taxon>Viridiplantae</taxon>
        <taxon>Streptophyta</taxon>
        <taxon>Embryophyta</taxon>
        <taxon>Tracheophyta</taxon>
        <taxon>Spermatophyta</taxon>
        <taxon>Magnoliopsida</taxon>
        <taxon>eudicotyledons</taxon>
        <taxon>Gunneridae</taxon>
        <taxon>Pentapetalae</taxon>
        <taxon>rosids</taxon>
        <taxon>malvids</taxon>
        <taxon>Malvales</taxon>
        <taxon>Dipterocarpaceae</taxon>
        <taxon>Rubroshorea</taxon>
    </lineage>
</organism>
<evidence type="ECO:0000256" key="4">
    <source>
        <dbReference type="PROSITE-ProRule" id="PRU00982"/>
    </source>
</evidence>
<dbReference type="FunFam" id="3.30.710.10:FF:000168">
    <property type="entry name" value="BTB/POZ domain-containing protein At1g03010"/>
    <property type="match status" value="1"/>
</dbReference>
<dbReference type="SUPFAM" id="SSF54695">
    <property type="entry name" value="POZ domain"/>
    <property type="match status" value="1"/>
</dbReference>
<feature type="coiled-coil region" evidence="5">
    <location>
        <begin position="543"/>
        <end position="570"/>
    </location>
</feature>
<dbReference type="PANTHER" id="PTHR32370">
    <property type="entry name" value="OS12G0117600 PROTEIN"/>
    <property type="match status" value="1"/>
</dbReference>
<feature type="domain" description="NPH3" evidence="6">
    <location>
        <begin position="211"/>
        <end position="503"/>
    </location>
</feature>
<evidence type="ECO:0000256" key="2">
    <source>
        <dbReference type="ARBA" id="ARBA00022553"/>
    </source>
</evidence>
<gene>
    <name evidence="7" type="ORF">SLEP1_g23287</name>
</gene>
<keyword evidence="8" id="KW-1185">Reference proteome</keyword>
<evidence type="ECO:0000313" key="8">
    <source>
        <dbReference type="Proteomes" id="UP001054252"/>
    </source>
</evidence>
<dbReference type="InterPro" id="IPR043454">
    <property type="entry name" value="NPH3/RPT2-like"/>
</dbReference>